<evidence type="ECO:0000256" key="11">
    <source>
        <dbReference type="ARBA" id="ARBA00022723"/>
    </source>
</evidence>
<evidence type="ECO:0000256" key="3">
    <source>
        <dbReference type="ARBA" id="ARBA00004123"/>
    </source>
</evidence>
<dbReference type="InterPro" id="IPR036866">
    <property type="entry name" value="RibonucZ/Hydroxyglut_hydro"/>
</dbReference>
<evidence type="ECO:0000256" key="19">
    <source>
        <dbReference type="ARBA" id="ARBA00030729"/>
    </source>
</evidence>
<evidence type="ECO:0000256" key="21">
    <source>
        <dbReference type="ARBA" id="ARBA00032616"/>
    </source>
</evidence>
<evidence type="ECO:0000256" key="6">
    <source>
        <dbReference type="ARBA" id="ARBA00012477"/>
    </source>
</evidence>
<keyword evidence="9" id="KW-0819">tRNA processing</keyword>
<evidence type="ECO:0000256" key="10">
    <source>
        <dbReference type="ARBA" id="ARBA00022722"/>
    </source>
</evidence>
<keyword evidence="16" id="KW-0496">Mitochondrion</keyword>
<dbReference type="GO" id="GO:0046872">
    <property type="term" value="F:metal ion binding"/>
    <property type="evidence" value="ECO:0007669"/>
    <property type="project" value="UniProtKB-KW"/>
</dbReference>
<dbReference type="EC" id="3.1.26.11" evidence="6"/>
<dbReference type="InterPro" id="IPR047151">
    <property type="entry name" value="RNZ2-like"/>
</dbReference>
<dbReference type="CDD" id="cd07718">
    <property type="entry name" value="RNaseZ_ELAC1_ELAC2-C-term-like_MBL-fold"/>
    <property type="match status" value="1"/>
</dbReference>
<evidence type="ECO:0000256" key="4">
    <source>
        <dbReference type="ARBA" id="ARBA00004305"/>
    </source>
</evidence>
<dbReference type="VEuPathDB" id="VectorBase:AFUN2_008889"/>
<feature type="domain" description="tRNase Z endonuclease" evidence="24">
    <location>
        <begin position="75"/>
        <end position="126"/>
    </location>
</feature>
<evidence type="ECO:0000256" key="20">
    <source>
        <dbReference type="ARBA" id="ARBA00032104"/>
    </source>
</evidence>
<evidence type="ECO:0000256" key="5">
    <source>
        <dbReference type="ARBA" id="ARBA00007823"/>
    </source>
</evidence>
<evidence type="ECO:0000256" key="18">
    <source>
        <dbReference type="ARBA" id="ARBA00030689"/>
    </source>
</evidence>
<dbReference type="Pfam" id="PF13691">
    <property type="entry name" value="Lactamase_B_4"/>
    <property type="match status" value="1"/>
</dbReference>
<reference evidence="25" key="1">
    <citation type="submission" date="2020-05" db="UniProtKB">
        <authorList>
            <consortium name="EnsemblMetazoa"/>
        </authorList>
    </citation>
    <scope>IDENTIFICATION</scope>
    <source>
        <strain evidence="25">FUMOZ</strain>
    </source>
</reference>
<dbReference type="AlphaFoldDB" id="A0A182R3T2"/>
<evidence type="ECO:0000259" key="24">
    <source>
        <dbReference type="Pfam" id="PF13691"/>
    </source>
</evidence>
<dbReference type="FunFam" id="3.60.15.10:FF:000014">
    <property type="entry name" value="Zinc phosphodiesterase ELAC protein 2"/>
    <property type="match status" value="1"/>
</dbReference>
<evidence type="ECO:0000256" key="9">
    <source>
        <dbReference type="ARBA" id="ARBA00022694"/>
    </source>
</evidence>
<dbReference type="Pfam" id="PF23023">
    <property type="entry name" value="Anti-Pycsar_Apyc1"/>
    <property type="match status" value="1"/>
</dbReference>
<evidence type="ECO:0000256" key="7">
    <source>
        <dbReference type="ARBA" id="ARBA00013357"/>
    </source>
</evidence>
<evidence type="ECO:0000256" key="22">
    <source>
        <dbReference type="ARBA" id="ARBA00046098"/>
    </source>
</evidence>
<evidence type="ECO:0000256" key="14">
    <source>
        <dbReference type="ARBA" id="ARBA00022833"/>
    </source>
</evidence>
<dbReference type="STRING" id="62324.A0A182R3T2"/>
<keyword evidence="14" id="KW-0862">Zinc</keyword>
<comment type="similarity">
    <text evidence="5">Belongs to the RNase Z family.</text>
</comment>
<evidence type="ECO:0000256" key="2">
    <source>
        <dbReference type="ARBA" id="ARBA00001947"/>
    </source>
</evidence>
<dbReference type="GO" id="GO:1990180">
    <property type="term" value="P:mitochondrial tRNA 3'-end processing"/>
    <property type="evidence" value="ECO:0007669"/>
    <property type="project" value="TreeGrafter"/>
</dbReference>
<dbReference type="PANTHER" id="PTHR12553:SF49">
    <property type="entry name" value="ZINC PHOSPHODIESTERASE ELAC PROTEIN 2"/>
    <property type="match status" value="1"/>
</dbReference>
<evidence type="ECO:0000256" key="15">
    <source>
        <dbReference type="ARBA" id="ARBA00022946"/>
    </source>
</evidence>
<comment type="cofactor">
    <cofactor evidence="2">
        <name>Zn(2+)</name>
        <dbReference type="ChEBI" id="CHEBI:29105"/>
    </cofactor>
</comment>
<dbReference type="GO" id="GO:0005634">
    <property type="term" value="C:nucleus"/>
    <property type="evidence" value="ECO:0007669"/>
    <property type="project" value="UniProtKB-SubCell"/>
</dbReference>
<comment type="subunit">
    <text evidence="23">Homodimer. Interacts with PTCD1.</text>
</comment>
<name>A0A182R3T2_ANOFN</name>
<evidence type="ECO:0000256" key="23">
    <source>
        <dbReference type="ARBA" id="ARBA00047136"/>
    </source>
</evidence>
<organism evidence="25">
    <name type="scientific">Anopheles funestus</name>
    <name type="common">African malaria mosquito</name>
    <dbReference type="NCBI Taxonomy" id="62324"/>
    <lineage>
        <taxon>Eukaryota</taxon>
        <taxon>Metazoa</taxon>
        <taxon>Ecdysozoa</taxon>
        <taxon>Arthropoda</taxon>
        <taxon>Hexapoda</taxon>
        <taxon>Insecta</taxon>
        <taxon>Pterygota</taxon>
        <taxon>Neoptera</taxon>
        <taxon>Endopterygota</taxon>
        <taxon>Diptera</taxon>
        <taxon>Nematocera</taxon>
        <taxon>Culicoidea</taxon>
        <taxon>Culicidae</taxon>
        <taxon>Anophelinae</taxon>
        <taxon>Anopheles</taxon>
    </lineage>
</organism>
<keyword evidence="12" id="KW-0255">Endonuclease</keyword>
<dbReference type="InterPro" id="IPR027794">
    <property type="entry name" value="tRNase_Z_dom"/>
</dbReference>
<accession>A0A182R3T2</accession>
<proteinExistence type="inferred from homology"/>
<evidence type="ECO:0000256" key="16">
    <source>
        <dbReference type="ARBA" id="ARBA00023128"/>
    </source>
</evidence>
<keyword evidence="15" id="KW-0809">Transit peptide</keyword>
<dbReference type="VEuPathDB" id="VectorBase:AFUN000823"/>
<comment type="function">
    <text evidence="22">Zinc phosphodiesterase, which displays mitochondrial tRNA 3'-processing endonuclease activity. Involved in tRNA maturation, by removing a 3'-trailer from precursor tRNA. Associates with mitochondrial DNA complexes at the nucleoids to initiate RNA processing and ribosome assembly.</text>
</comment>
<evidence type="ECO:0000256" key="17">
    <source>
        <dbReference type="ARBA" id="ARBA00023242"/>
    </source>
</evidence>
<comment type="subcellular location">
    <subcellularLocation>
        <location evidence="4">Mitochondrion matrix</location>
    </subcellularLocation>
    <subcellularLocation>
        <location evidence="3">Nucleus</location>
    </subcellularLocation>
</comment>
<evidence type="ECO:0000256" key="13">
    <source>
        <dbReference type="ARBA" id="ARBA00022801"/>
    </source>
</evidence>
<keyword evidence="17" id="KW-0539">Nucleus</keyword>
<evidence type="ECO:0000256" key="1">
    <source>
        <dbReference type="ARBA" id="ARBA00000402"/>
    </source>
</evidence>
<protein>
    <recommendedName>
        <fullName evidence="7">Zinc phosphodiesterase ELAC protein 2</fullName>
        <ecNumber evidence="6">3.1.26.11</ecNumber>
    </recommendedName>
    <alternativeName>
        <fullName evidence="21">ElaC homolog protein 2</fullName>
    </alternativeName>
    <alternativeName>
        <fullName evidence="19">Ribonuclease Z 2</fullName>
    </alternativeName>
    <alternativeName>
        <fullName evidence="20">tRNA 3 endonuclease 2</fullName>
    </alternativeName>
    <alternativeName>
        <fullName evidence="18">tRNase Z 2</fullName>
    </alternativeName>
</protein>
<evidence type="ECO:0000256" key="12">
    <source>
        <dbReference type="ARBA" id="ARBA00022759"/>
    </source>
</evidence>
<dbReference type="EnsemblMetazoa" id="AFUN000823-RA">
    <property type="protein sequence ID" value="AFUN000823-PA"/>
    <property type="gene ID" value="AFUN000823"/>
</dbReference>
<dbReference type="SUPFAM" id="SSF56281">
    <property type="entry name" value="Metallo-hydrolase/oxidoreductase"/>
    <property type="match status" value="2"/>
</dbReference>
<comment type="catalytic activity">
    <reaction evidence="1">
        <text>Endonucleolytic cleavage of RNA, removing extra 3' nucleotides from tRNA precursor, generating 3' termini of tRNAs. A 3'-hydroxy group is left at the tRNA terminus and a 5'-phosphoryl group is left at the trailer molecule.</text>
        <dbReference type="EC" id="3.1.26.11"/>
    </reaction>
</comment>
<keyword evidence="10" id="KW-0540">Nuclease</keyword>
<keyword evidence="8" id="KW-0597">Phosphoprotein</keyword>
<dbReference type="GO" id="GO:0042645">
    <property type="term" value="C:mitochondrial nucleoid"/>
    <property type="evidence" value="ECO:0007669"/>
    <property type="project" value="UniProtKB-ARBA"/>
</dbReference>
<evidence type="ECO:0000313" key="25">
    <source>
        <dbReference type="EnsemblMetazoa" id="AFUN000823-PA"/>
    </source>
</evidence>
<keyword evidence="11" id="KW-0479">Metal-binding</keyword>
<dbReference type="GO" id="GO:0042781">
    <property type="term" value="F:3'-tRNA processing endoribonuclease activity"/>
    <property type="evidence" value="ECO:0007669"/>
    <property type="project" value="UniProtKB-EC"/>
</dbReference>
<dbReference type="Gene3D" id="3.60.15.10">
    <property type="entry name" value="Ribonuclease Z/Hydroxyacylglutathione hydrolase-like"/>
    <property type="match status" value="2"/>
</dbReference>
<evidence type="ECO:0000256" key="8">
    <source>
        <dbReference type="ARBA" id="ARBA00022553"/>
    </source>
</evidence>
<sequence>MYKFNGLVDLNVIRTIVPKRWNSTNKKLHKVLSKMPLDPKHIAEAQKQRLKLKQKVTKVSPGIVNLQVLGCGAPGTPASVYLFTDQTRYLFNCGEGTQRLAYEHKTKLSCLENIFMTRTNWERIGGLPGICLTMQDVGVPAVSLHGPPGLDELFKAMRRFVILKDMKVEASEYATGDVYEDHVMTLQYIVINREKSESTGTGSDEELSQEEASVDDTDYYAYERKKEMPQQTQQESAKTVRTTDWTKREENSVMAYICKLKPRHGQLSLEKCVDQGVPPGPLLGQLKNGNDVTLPNGRVVKSADVRAPDDPGPVFMFIDIPSPEYLKDFIAKAELFAKYQQQATEEADRAIFVIHFTPLHVMHREEYRQFMERFSASTRHIALNEVNSFSGYIAAHRIQYHLNQLDEQIFPLLREENNEYKEPPATDRDLVRSSSLSYMHIRPPKGIDRAQEALINPTEYLSELELLPDFKEALGELKQQLVQHNERRSVSVRAEQFPRLIFLGTGSSIPNKTRNVSAILILTSKQSSILLDCGEGTVGQIWRFFGKTRAEAVLRSIKAVYISHLHADHHLGLIGLLQARKQLFGDSCERLTLLAPEQISFWLRLYDCRFEPIHKDYKLVKNADLLDNPFHDEKLLEMGIKEISTCRVRHCPHSFGVALKVATVGTHPETNIEGDVKITYSGDTMPCESLIALGQDSTILIHEATMEDELAAEARIKMHSTLSQAIDQGRKMNARYTLLTHFSQRYAKIPRLLPEQQQSGLGTDLGIAFDNMEVTLDDLPTLCKFYPALKAMFISHFEEMEQKAIKRGNKKMRLESVKNGTGSKTCSPTR</sequence>
<dbReference type="PANTHER" id="PTHR12553">
    <property type="entry name" value="ZINC PHOSPHODIESTERASE ELAC PROTEIN 2"/>
    <property type="match status" value="1"/>
</dbReference>
<keyword evidence="13" id="KW-0378">Hydrolase</keyword>